<evidence type="ECO:0000256" key="1">
    <source>
        <dbReference type="ARBA" id="ARBA00023002"/>
    </source>
</evidence>
<reference evidence="3 4" key="1">
    <citation type="journal article" date="2019" name="ACS Chem. Biol.">
        <title>Identification and Mobilization of a Cryptic Antibiotic Biosynthesis Gene Locus from a Human-Pathogenic Nocardia Isolate.</title>
        <authorList>
            <person name="Herisse M."/>
            <person name="Ishida K."/>
            <person name="Porter J.L."/>
            <person name="Howden B."/>
            <person name="Hertweck C."/>
            <person name="Stinear T.P."/>
            <person name="Pidot S.J."/>
        </authorList>
    </citation>
    <scope>NUCLEOTIDE SEQUENCE [LARGE SCALE GENOMIC DNA]</scope>
    <source>
        <strain evidence="3 4">AUSMDU00012717</strain>
    </source>
</reference>
<dbReference type="GO" id="GO:0016705">
    <property type="term" value="F:oxidoreductase activity, acting on paired donors, with incorporation or reduction of molecular oxygen"/>
    <property type="evidence" value="ECO:0007669"/>
    <property type="project" value="InterPro"/>
</dbReference>
<organism evidence="3 4">
    <name type="scientific">Nocardia arthritidis</name>
    <dbReference type="NCBI Taxonomy" id="228602"/>
    <lineage>
        <taxon>Bacteria</taxon>
        <taxon>Bacillati</taxon>
        <taxon>Actinomycetota</taxon>
        <taxon>Actinomycetes</taxon>
        <taxon>Mycobacteriales</taxon>
        <taxon>Nocardiaceae</taxon>
        <taxon>Nocardia</taxon>
    </lineage>
</organism>
<dbReference type="EMBL" id="CP046172">
    <property type="protein sequence ID" value="QIS14423.1"/>
    <property type="molecule type" value="Genomic_DNA"/>
</dbReference>
<gene>
    <name evidence="3" type="ORF">F5544_32930</name>
</gene>
<dbReference type="SUPFAM" id="SSF51679">
    <property type="entry name" value="Bacterial luciferase-like"/>
    <property type="match status" value="1"/>
</dbReference>
<dbReference type="Proteomes" id="UP000503540">
    <property type="component" value="Chromosome"/>
</dbReference>
<dbReference type="InterPro" id="IPR036661">
    <property type="entry name" value="Luciferase-like_sf"/>
</dbReference>
<dbReference type="PANTHER" id="PTHR43244">
    <property type="match status" value="1"/>
</dbReference>
<keyword evidence="4" id="KW-1185">Reference proteome</keyword>
<keyword evidence="1 3" id="KW-0560">Oxidoreductase</keyword>
<dbReference type="Pfam" id="PF00296">
    <property type="entry name" value="Bac_luciferase"/>
    <property type="match status" value="1"/>
</dbReference>
<evidence type="ECO:0000313" key="3">
    <source>
        <dbReference type="EMBL" id="QIS14423.1"/>
    </source>
</evidence>
<evidence type="ECO:0000259" key="2">
    <source>
        <dbReference type="Pfam" id="PF00296"/>
    </source>
</evidence>
<accession>A0A6G9YNC2</accession>
<evidence type="ECO:0000313" key="4">
    <source>
        <dbReference type="Proteomes" id="UP000503540"/>
    </source>
</evidence>
<protein>
    <submittedName>
        <fullName evidence="3">TIGR03557 family F420-dependent LLM class oxidoreductase</fullName>
        <ecNumber evidence="3">1.-.-.-</ecNumber>
    </submittedName>
</protein>
<name>A0A6G9YNC2_9NOCA</name>
<dbReference type="InterPro" id="IPR011251">
    <property type="entry name" value="Luciferase-like_dom"/>
</dbReference>
<dbReference type="InterPro" id="IPR050564">
    <property type="entry name" value="F420-G6PD/mer"/>
</dbReference>
<dbReference type="NCBIfam" id="TIGR03557">
    <property type="entry name" value="F420_G6P_family"/>
    <property type="match status" value="1"/>
</dbReference>
<dbReference type="AlphaFoldDB" id="A0A6G9YNC2"/>
<feature type="domain" description="Luciferase-like" evidence="2">
    <location>
        <begin position="4"/>
        <end position="291"/>
    </location>
</feature>
<dbReference type="Gene3D" id="3.20.20.30">
    <property type="entry name" value="Luciferase-like domain"/>
    <property type="match status" value="1"/>
</dbReference>
<dbReference type="CDD" id="cd01097">
    <property type="entry name" value="Tetrahydromethanopterin_reductase"/>
    <property type="match status" value="1"/>
</dbReference>
<dbReference type="RefSeq" id="WP_167476834.1">
    <property type="nucleotide sequence ID" value="NZ_CP046172.1"/>
</dbReference>
<sequence length="317" mass="34814">MVSFGYFLASEQFGPKELVDQARRAERAGFERLWISDHFHPWTDAQGHSPFVWGTIGALSQATALPVTTAVTCPTVRIHPAVIAQAAATAAVQLDGGFVLGVGSGEALNEHIFGDRWPAPAVRLEMLEEAVQLIRRMHRGGTVNHRGKHYEVQDARIYTLPDQPVPIYLSGFGPQATQLAARIGDGFCTVVPDADLVETFRAAGGGDKPVQAGTKLSWSRDEESGLDAAHQLWATDLLPGQLNQTLPRPRDFEDAMSLVDRETVRTNIASGPDPERHIRQLRQYLDAGVDELYVQQIGPDLDGFFTAWEKEIMPALQ</sequence>
<dbReference type="KEGG" id="nah:F5544_32930"/>
<proteinExistence type="predicted"/>
<dbReference type="PANTHER" id="PTHR43244:SF1">
    <property type="entry name" value="5,10-METHYLENETETRAHYDROMETHANOPTERIN REDUCTASE"/>
    <property type="match status" value="1"/>
</dbReference>
<dbReference type="InterPro" id="IPR019945">
    <property type="entry name" value="F420_G6P_DH-rel"/>
</dbReference>
<dbReference type="EC" id="1.-.-.-" evidence="3"/>